<reference evidence="2 3" key="1">
    <citation type="submission" date="2018-06" db="EMBL/GenBank/DDBJ databases">
        <title>Genomic Encyclopedia of Type Strains, Phase IV (KMG-IV): sequencing the most valuable type-strain genomes for metagenomic binning, comparative biology and taxonomic classification.</title>
        <authorList>
            <person name="Goeker M."/>
        </authorList>
    </citation>
    <scope>NUCLEOTIDE SEQUENCE [LARGE SCALE GENOMIC DNA]</scope>
    <source>
        <strain evidence="2 3">DSM 25619</strain>
    </source>
</reference>
<dbReference type="Pfam" id="PF06742">
    <property type="entry name" value="DUF1214"/>
    <property type="match status" value="1"/>
</dbReference>
<dbReference type="Proteomes" id="UP000252893">
    <property type="component" value="Unassembled WGS sequence"/>
</dbReference>
<dbReference type="AlphaFoldDB" id="A0A366E8G2"/>
<proteinExistence type="predicted"/>
<comment type="caution">
    <text evidence="2">The sequence shown here is derived from an EMBL/GenBank/DDBJ whole genome shotgun (WGS) entry which is preliminary data.</text>
</comment>
<evidence type="ECO:0000313" key="2">
    <source>
        <dbReference type="EMBL" id="RBO98710.1"/>
    </source>
</evidence>
<keyword evidence="3" id="KW-1185">Reference proteome</keyword>
<dbReference type="InterPro" id="IPR037049">
    <property type="entry name" value="DUF1214_C_sf"/>
</dbReference>
<accession>A0A366E8G2</accession>
<protein>
    <recommendedName>
        <fullName evidence="1">DUF1214 domain-containing protein</fullName>
    </recommendedName>
</protein>
<dbReference type="PIRSF" id="PIRSF009471">
    <property type="entry name" value="UCP009471"/>
    <property type="match status" value="1"/>
</dbReference>
<name>A0A366E8G2_9HYPH</name>
<organism evidence="2 3">
    <name type="scientific">Pseudochrobactrum asaccharolyticum</name>
    <dbReference type="NCBI Taxonomy" id="354351"/>
    <lineage>
        <taxon>Bacteria</taxon>
        <taxon>Pseudomonadati</taxon>
        <taxon>Pseudomonadota</taxon>
        <taxon>Alphaproteobacteria</taxon>
        <taxon>Hyphomicrobiales</taxon>
        <taxon>Brucellaceae</taxon>
        <taxon>Pseudochrobactrum</taxon>
    </lineage>
</organism>
<sequence>MFYRFCMSNIRTIFLTIVICAIALAGGTASALYALNNFEGFNHLTIGQWQASPLYGSADADPYARAQRSRAALLPLGAAEGQRFVLRYDTDGAKLDPRCDYSLQGQVPPSRFWTLHASDLTDHPLLSKQGLPQALHSQMIWYRDDSSLLISVSSDAQSGNWLAINATRPYQLIMTLYDTALGSSVGFENPQMPELKRIACKGAVR</sequence>
<dbReference type="PANTHER" id="PTHR36509:SF2">
    <property type="entry name" value="BLL3101 PROTEIN"/>
    <property type="match status" value="1"/>
</dbReference>
<dbReference type="InterPro" id="IPR012038">
    <property type="entry name" value="UCP009471"/>
</dbReference>
<dbReference type="Gene3D" id="2.60.120.600">
    <property type="entry name" value="Domain of unknown function DUF1214, C-terminal domain"/>
    <property type="match status" value="1"/>
</dbReference>
<dbReference type="OrthoDB" id="7837485at2"/>
<dbReference type="EMBL" id="QNRH01000001">
    <property type="protein sequence ID" value="RBO98710.1"/>
    <property type="molecule type" value="Genomic_DNA"/>
</dbReference>
<dbReference type="InterPro" id="IPR010621">
    <property type="entry name" value="DUF1214"/>
</dbReference>
<gene>
    <name evidence="2" type="ORF">DFR47_101310</name>
</gene>
<feature type="domain" description="DUF1214" evidence="1">
    <location>
        <begin position="84"/>
        <end position="179"/>
    </location>
</feature>
<dbReference type="SUPFAM" id="SSF160935">
    <property type="entry name" value="VPA0735-like"/>
    <property type="match status" value="1"/>
</dbReference>
<evidence type="ECO:0000259" key="1">
    <source>
        <dbReference type="Pfam" id="PF06742"/>
    </source>
</evidence>
<evidence type="ECO:0000313" key="3">
    <source>
        <dbReference type="Proteomes" id="UP000252893"/>
    </source>
</evidence>
<dbReference type="PANTHER" id="PTHR36509">
    <property type="entry name" value="BLL3101 PROTEIN"/>
    <property type="match status" value="1"/>
</dbReference>